<protein>
    <recommendedName>
        <fullName evidence="4">MalT-like TPR region domain-containing protein</fullName>
    </recommendedName>
</protein>
<dbReference type="Proteomes" id="UP000319731">
    <property type="component" value="Unassembled WGS sequence"/>
</dbReference>
<dbReference type="GeneID" id="42006877"/>
<dbReference type="InterPro" id="IPR011990">
    <property type="entry name" value="TPR-like_helical_dom_sf"/>
</dbReference>
<organism evidence="2 3">
    <name type="scientific">Synchytrium microbalum</name>
    <dbReference type="NCBI Taxonomy" id="1806994"/>
    <lineage>
        <taxon>Eukaryota</taxon>
        <taxon>Fungi</taxon>
        <taxon>Fungi incertae sedis</taxon>
        <taxon>Chytridiomycota</taxon>
        <taxon>Chytridiomycota incertae sedis</taxon>
        <taxon>Chytridiomycetes</taxon>
        <taxon>Synchytriales</taxon>
        <taxon>Synchytriaceae</taxon>
        <taxon>Synchytrium</taxon>
    </lineage>
</organism>
<dbReference type="InterPro" id="IPR040201">
    <property type="entry name" value="Mrg3-like"/>
</dbReference>
<dbReference type="EMBL" id="QEAO01000054">
    <property type="protein sequence ID" value="TPX30875.1"/>
    <property type="molecule type" value="Genomic_DNA"/>
</dbReference>
<dbReference type="AlphaFoldDB" id="A0A507BZW1"/>
<dbReference type="Gene3D" id="1.25.40.10">
    <property type="entry name" value="Tetratricopeptide repeat domain"/>
    <property type="match status" value="1"/>
</dbReference>
<reference evidence="2 3" key="1">
    <citation type="journal article" date="2019" name="Sci. Rep.">
        <title>Comparative genomics of chytrid fungi reveal insights into the obligate biotrophic and pathogenic lifestyle of Synchytrium endobioticum.</title>
        <authorList>
            <person name="van de Vossenberg B.T.L.H."/>
            <person name="Warris S."/>
            <person name="Nguyen H.D.T."/>
            <person name="van Gent-Pelzer M.P.E."/>
            <person name="Joly D.L."/>
            <person name="van de Geest H.C."/>
            <person name="Bonants P.J.M."/>
            <person name="Smith D.S."/>
            <person name="Levesque C.A."/>
            <person name="van der Lee T.A.J."/>
        </authorList>
    </citation>
    <scope>NUCLEOTIDE SEQUENCE [LARGE SCALE GENOMIC DNA]</scope>
    <source>
        <strain evidence="2 3">JEL517</strain>
    </source>
</reference>
<evidence type="ECO:0000313" key="3">
    <source>
        <dbReference type="Proteomes" id="UP000319731"/>
    </source>
</evidence>
<evidence type="ECO:0000313" key="2">
    <source>
        <dbReference type="EMBL" id="TPX30875.1"/>
    </source>
</evidence>
<dbReference type="PANTHER" id="PTHR28142">
    <property type="entry name" value="MITOCHONDRIAL INNER MEMBRANE I-AAA PROTEASE SUPERCOMPLEX SUBUNIT MGR3-RELATED"/>
    <property type="match status" value="1"/>
</dbReference>
<feature type="region of interest" description="Disordered" evidence="1">
    <location>
        <begin position="1"/>
        <end position="23"/>
    </location>
</feature>
<dbReference type="PANTHER" id="PTHR28142:SF1">
    <property type="entry name" value="MITOCHONDRIAL INNER MEMBRANE I-AAA PROTEASE SUPERCOMPLEX SUBUNIT MGR3-RELATED"/>
    <property type="match status" value="1"/>
</dbReference>
<name>A0A507BZW1_9FUNG</name>
<dbReference type="RefSeq" id="XP_031022435.1">
    <property type="nucleotide sequence ID" value="XM_031171580.1"/>
</dbReference>
<accession>A0A507BZW1</accession>
<evidence type="ECO:0000256" key="1">
    <source>
        <dbReference type="SAM" id="MobiDB-lite"/>
    </source>
</evidence>
<dbReference type="STRING" id="1806994.A0A507BZW1"/>
<evidence type="ECO:0008006" key="4">
    <source>
        <dbReference type="Google" id="ProtNLM"/>
    </source>
</evidence>
<comment type="caution">
    <text evidence="2">The sequence shown here is derived from an EMBL/GenBank/DDBJ whole genome shotgun (WGS) entry which is preliminary data.</text>
</comment>
<gene>
    <name evidence="2" type="ORF">SmJEL517_g05654</name>
</gene>
<keyword evidence="3" id="KW-1185">Reference proteome</keyword>
<proteinExistence type="predicted"/>
<dbReference type="OrthoDB" id="10050400at2759"/>
<dbReference type="SUPFAM" id="SSF48452">
    <property type="entry name" value="TPR-like"/>
    <property type="match status" value="1"/>
</dbReference>
<sequence>MHSTRHEESGLDPLSPSARFGRKSQCPSALKGVLGNRGRYEAAAKTVSDAWRGYLAGGHYIEAVGAAHRTGRAFKAAGDLTDAEAAYAWSVEACLRLVESHPEDDATSQSERTNISTNHKSPFKPQLADWVTSTDLSTSLDLLANLYAATSRPQLAIALYTRIMTIIDTSEKCKRAVLQNNLAESYVAIGRIDDAVRFAENAIKDASNAGKECVECLAVATFK</sequence>